<evidence type="ECO:0000256" key="4">
    <source>
        <dbReference type="ARBA" id="ARBA00022677"/>
    </source>
</evidence>
<evidence type="ECO:0000256" key="8">
    <source>
        <dbReference type="ARBA" id="ARBA00023136"/>
    </source>
</evidence>
<accession>A0A8K0K2T1</accession>
<reference evidence="10" key="2">
    <citation type="submission" date="2017-10" db="EMBL/GenBank/DDBJ databases">
        <title>Ladona fulva Genome sequencing and assembly.</title>
        <authorList>
            <person name="Murali S."/>
            <person name="Richards S."/>
            <person name="Bandaranaike D."/>
            <person name="Bellair M."/>
            <person name="Blankenburg K."/>
            <person name="Chao H."/>
            <person name="Dinh H."/>
            <person name="Doddapaneni H."/>
            <person name="Dugan-Rocha S."/>
            <person name="Elkadiri S."/>
            <person name="Gnanaolivu R."/>
            <person name="Hernandez B."/>
            <person name="Skinner E."/>
            <person name="Javaid M."/>
            <person name="Lee S."/>
            <person name="Li M."/>
            <person name="Ming W."/>
            <person name="Munidasa M."/>
            <person name="Muniz J."/>
            <person name="Nguyen L."/>
            <person name="Hughes D."/>
            <person name="Osuji N."/>
            <person name="Pu L.-L."/>
            <person name="Puazo M."/>
            <person name="Qu C."/>
            <person name="Quiroz J."/>
            <person name="Raj R."/>
            <person name="Weissenberger G."/>
            <person name="Xin Y."/>
            <person name="Zou X."/>
            <person name="Han Y."/>
            <person name="Worley K."/>
            <person name="Muzny D."/>
            <person name="Gibbs R."/>
        </authorList>
    </citation>
    <scope>NUCLEOTIDE SEQUENCE</scope>
    <source>
        <strain evidence="10">Sampled in the wild</strain>
    </source>
</reference>
<protein>
    <recommendedName>
        <fullName evidence="12">Transmembrane protein 159</fullName>
    </recommendedName>
</protein>
<evidence type="ECO:0000256" key="5">
    <source>
        <dbReference type="ARBA" id="ARBA00022692"/>
    </source>
</evidence>
<feature type="transmembrane region" description="Helical" evidence="9">
    <location>
        <begin position="122"/>
        <end position="155"/>
    </location>
</feature>
<comment type="similarity">
    <text evidence="3">Belongs to the LDAF1 family.</text>
</comment>
<evidence type="ECO:0000313" key="10">
    <source>
        <dbReference type="EMBL" id="KAG8226544.1"/>
    </source>
</evidence>
<evidence type="ECO:0000256" key="2">
    <source>
        <dbReference type="ARBA" id="ARBA00004502"/>
    </source>
</evidence>
<dbReference type="InterPro" id="IPR029709">
    <property type="entry name" value="LDAF1"/>
</dbReference>
<dbReference type="Proteomes" id="UP000792457">
    <property type="component" value="Unassembled WGS sequence"/>
</dbReference>
<feature type="transmembrane region" description="Helical" evidence="9">
    <location>
        <begin position="83"/>
        <end position="116"/>
    </location>
</feature>
<comment type="caution">
    <text evidence="10">The sequence shown here is derived from an EMBL/GenBank/DDBJ whole genome shotgun (WGS) entry which is preliminary data.</text>
</comment>
<gene>
    <name evidence="10" type="ORF">J437_LFUL007885</name>
</gene>
<reference evidence="10" key="1">
    <citation type="submission" date="2013-04" db="EMBL/GenBank/DDBJ databases">
        <authorList>
            <person name="Qu J."/>
            <person name="Murali S.C."/>
            <person name="Bandaranaike D."/>
            <person name="Bellair M."/>
            <person name="Blankenburg K."/>
            <person name="Chao H."/>
            <person name="Dinh H."/>
            <person name="Doddapaneni H."/>
            <person name="Downs B."/>
            <person name="Dugan-Rocha S."/>
            <person name="Elkadiri S."/>
            <person name="Gnanaolivu R.D."/>
            <person name="Hernandez B."/>
            <person name="Javaid M."/>
            <person name="Jayaseelan J.C."/>
            <person name="Lee S."/>
            <person name="Li M."/>
            <person name="Ming W."/>
            <person name="Munidasa M."/>
            <person name="Muniz J."/>
            <person name="Nguyen L."/>
            <person name="Ongeri F."/>
            <person name="Osuji N."/>
            <person name="Pu L.-L."/>
            <person name="Puazo M."/>
            <person name="Qu C."/>
            <person name="Quiroz J."/>
            <person name="Raj R."/>
            <person name="Weissenberger G."/>
            <person name="Xin Y."/>
            <person name="Zou X."/>
            <person name="Han Y."/>
            <person name="Richards S."/>
            <person name="Worley K."/>
            <person name="Muzny D."/>
            <person name="Gibbs R."/>
        </authorList>
    </citation>
    <scope>NUCLEOTIDE SEQUENCE</scope>
    <source>
        <strain evidence="10">Sampled in the wild</strain>
    </source>
</reference>
<keyword evidence="11" id="KW-1185">Reference proteome</keyword>
<dbReference type="Pfam" id="PF16015">
    <property type="entry name" value="Promethin"/>
    <property type="match status" value="1"/>
</dbReference>
<organism evidence="10 11">
    <name type="scientific">Ladona fulva</name>
    <name type="common">Scarce chaser dragonfly</name>
    <name type="synonym">Libellula fulva</name>
    <dbReference type="NCBI Taxonomy" id="123851"/>
    <lineage>
        <taxon>Eukaryota</taxon>
        <taxon>Metazoa</taxon>
        <taxon>Ecdysozoa</taxon>
        <taxon>Arthropoda</taxon>
        <taxon>Hexapoda</taxon>
        <taxon>Insecta</taxon>
        <taxon>Pterygota</taxon>
        <taxon>Palaeoptera</taxon>
        <taxon>Odonata</taxon>
        <taxon>Epiprocta</taxon>
        <taxon>Anisoptera</taxon>
        <taxon>Libelluloidea</taxon>
        <taxon>Libellulidae</taxon>
        <taxon>Ladona</taxon>
    </lineage>
</organism>
<comment type="subcellular location">
    <subcellularLocation>
        <location evidence="1">Endoplasmic reticulum membrane</location>
        <topology evidence="1">Multi-pass membrane protein</topology>
    </subcellularLocation>
    <subcellularLocation>
        <location evidence="2">Lipid droplet</location>
    </subcellularLocation>
</comment>
<evidence type="ECO:0000256" key="1">
    <source>
        <dbReference type="ARBA" id="ARBA00004477"/>
    </source>
</evidence>
<evidence type="ECO:0000256" key="9">
    <source>
        <dbReference type="SAM" id="Phobius"/>
    </source>
</evidence>
<dbReference type="PANTHER" id="PTHR14275">
    <property type="entry name" value="PROMETHIN"/>
    <property type="match status" value="1"/>
</dbReference>
<evidence type="ECO:0000256" key="6">
    <source>
        <dbReference type="ARBA" id="ARBA00022824"/>
    </source>
</evidence>
<keyword evidence="7 9" id="KW-1133">Transmembrane helix</keyword>
<dbReference type="GO" id="GO:0005811">
    <property type="term" value="C:lipid droplet"/>
    <property type="evidence" value="ECO:0007669"/>
    <property type="project" value="UniProtKB-SubCell"/>
</dbReference>
<name>A0A8K0K2T1_LADFU</name>
<keyword evidence="8 9" id="KW-0472">Membrane</keyword>
<evidence type="ECO:0008006" key="12">
    <source>
        <dbReference type="Google" id="ProtNLM"/>
    </source>
</evidence>
<dbReference type="PANTHER" id="PTHR14275:SF0">
    <property type="entry name" value="LIPID DROPLET ASSEMBLY FACTOR 1"/>
    <property type="match status" value="1"/>
</dbReference>
<dbReference type="GO" id="GO:0005789">
    <property type="term" value="C:endoplasmic reticulum membrane"/>
    <property type="evidence" value="ECO:0007669"/>
    <property type="project" value="UniProtKB-SubCell"/>
</dbReference>
<dbReference type="AlphaFoldDB" id="A0A8K0K2T1"/>
<evidence type="ECO:0000256" key="7">
    <source>
        <dbReference type="ARBA" id="ARBA00022989"/>
    </source>
</evidence>
<dbReference type="EMBL" id="KZ308286">
    <property type="protein sequence ID" value="KAG8226544.1"/>
    <property type="molecule type" value="Genomic_DNA"/>
</dbReference>
<keyword evidence="4" id="KW-0551">Lipid droplet</keyword>
<keyword evidence="5 9" id="KW-0812">Transmembrane</keyword>
<evidence type="ECO:0000256" key="3">
    <source>
        <dbReference type="ARBA" id="ARBA00007618"/>
    </source>
</evidence>
<evidence type="ECO:0000313" key="11">
    <source>
        <dbReference type="Proteomes" id="UP000792457"/>
    </source>
</evidence>
<sequence>MTRMHRNEDENRNNLNEILNLMQATCAGGHQSVLTKTAFWISSKLLTFSQDVWCRLEIWLQNSNIPEMAEHAMVYLMEHPPVALSVGVFLLACAFPIVVFLVFAVVSTIFTFIGFLIVEGTLLAVAGFILVSVLMGMLVTAVSIAALCGGVYLSIAKLSRYFSAFLGAPYIIPSRPPTPQPDSYMPTRVSRLRRGSAFFTAAPHQHDIFSLSHRGAHRH</sequence>
<dbReference type="OrthoDB" id="8019798at2759"/>
<proteinExistence type="inferred from homology"/>
<keyword evidence="6" id="KW-0256">Endoplasmic reticulum</keyword>